<dbReference type="EMBL" id="VBAN01000259">
    <property type="protein sequence ID" value="TMI80451.1"/>
    <property type="molecule type" value="Genomic_DNA"/>
</dbReference>
<feature type="compositionally biased region" description="Basic and acidic residues" evidence="1">
    <location>
        <begin position="390"/>
        <end position="411"/>
    </location>
</feature>
<evidence type="ECO:0000313" key="3">
    <source>
        <dbReference type="Proteomes" id="UP000318093"/>
    </source>
</evidence>
<dbReference type="PANTHER" id="PTHR42717:SF1">
    <property type="entry name" value="IMIDAZOLONEPROPIONASE AND RELATED AMIDOHYDROLASES"/>
    <property type="match status" value="1"/>
</dbReference>
<sequence length="411" mass="44004">MGTVLLRNGRAFNLGGLAHNSPVDIGIDGDGRVVEPARFDGREGFDTVIDLKGAWVSPAWIDLHVHCYYGATWLSLRPELVGPATGVGLAVDCGSAGEANFHGLREFIIEPSPFPILAFLNISTIGLVAANRVSELIGDPVLDPDRTAACVEANRDLIRGIKVRASSQVVREWGMTPVRVAKALAQAVHLPLVVHIGEAPPTLDEILDILDPGDVVTHCFTGRITTALNRHEPVFRRMQTMAAAGLILDTGHGQGSFHYATARFAIERGLLPATISTDLHNGNVNGPVWDLPTTMSKMVTVSMSADDVVERVSVAPARFLGLEDWGQAAAGAPARFTVFEVQDGEESLPDSYGNVEKIRTFFEPRYTVIGAAVTAAARTAGRTQSASTDSGEKDVPAPRRARENRPPAKAQ</sequence>
<name>A0A537JA89_9BACT</name>
<dbReference type="InterPro" id="IPR020043">
    <property type="entry name" value="Deacetylase_Atu3266-like"/>
</dbReference>
<protein>
    <submittedName>
        <fullName evidence="2">Amidohydrolase/deacetylase family metallohydrolase</fullName>
    </submittedName>
</protein>
<dbReference type="GO" id="GO:0016810">
    <property type="term" value="F:hydrolase activity, acting on carbon-nitrogen (but not peptide) bonds"/>
    <property type="evidence" value="ECO:0007669"/>
    <property type="project" value="InterPro"/>
</dbReference>
<accession>A0A537JA89</accession>
<feature type="compositionally biased region" description="Low complexity" evidence="1">
    <location>
        <begin position="377"/>
        <end position="388"/>
    </location>
</feature>
<dbReference type="Gene3D" id="3.20.20.140">
    <property type="entry name" value="Metal-dependent hydrolases"/>
    <property type="match status" value="1"/>
</dbReference>
<dbReference type="Proteomes" id="UP000318093">
    <property type="component" value="Unassembled WGS sequence"/>
</dbReference>
<dbReference type="Gene3D" id="2.30.40.10">
    <property type="entry name" value="Urease, subunit C, domain 1"/>
    <property type="match status" value="1"/>
</dbReference>
<evidence type="ECO:0000313" key="2">
    <source>
        <dbReference type="EMBL" id="TMI80451.1"/>
    </source>
</evidence>
<dbReference type="GO" id="GO:0019213">
    <property type="term" value="F:deacetylase activity"/>
    <property type="evidence" value="ECO:0007669"/>
    <property type="project" value="InterPro"/>
</dbReference>
<dbReference type="InterPro" id="IPR011059">
    <property type="entry name" value="Metal-dep_hydrolase_composite"/>
</dbReference>
<proteinExistence type="predicted"/>
<organism evidence="2 3">
    <name type="scientific">Candidatus Segetimicrobium genomatis</name>
    <dbReference type="NCBI Taxonomy" id="2569760"/>
    <lineage>
        <taxon>Bacteria</taxon>
        <taxon>Bacillati</taxon>
        <taxon>Candidatus Sysuimicrobiota</taxon>
        <taxon>Candidatus Sysuimicrobiia</taxon>
        <taxon>Candidatus Sysuimicrobiales</taxon>
        <taxon>Candidatus Segetimicrobiaceae</taxon>
        <taxon>Candidatus Segetimicrobium</taxon>
    </lineage>
</organism>
<gene>
    <name evidence="2" type="ORF">E6H03_08365</name>
</gene>
<reference evidence="2 3" key="1">
    <citation type="journal article" date="2019" name="Nat. Microbiol.">
        <title>Mediterranean grassland soil C-N compound turnover is dependent on rainfall and depth, and is mediated by genomically divergent microorganisms.</title>
        <authorList>
            <person name="Diamond S."/>
            <person name="Andeer P.F."/>
            <person name="Li Z."/>
            <person name="Crits-Christoph A."/>
            <person name="Burstein D."/>
            <person name="Anantharaman K."/>
            <person name="Lane K.R."/>
            <person name="Thomas B.C."/>
            <person name="Pan C."/>
            <person name="Northen T.R."/>
            <person name="Banfield J.F."/>
        </authorList>
    </citation>
    <scope>NUCLEOTIDE SEQUENCE [LARGE SCALE GENOMIC DNA]</scope>
    <source>
        <strain evidence="2">NP_6</strain>
    </source>
</reference>
<dbReference type="PANTHER" id="PTHR42717">
    <property type="entry name" value="DIHYDROOROTASE-RELATED"/>
    <property type="match status" value="1"/>
</dbReference>
<feature type="region of interest" description="Disordered" evidence="1">
    <location>
        <begin position="377"/>
        <end position="411"/>
    </location>
</feature>
<dbReference type="AlphaFoldDB" id="A0A537JA89"/>
<dbReference type="SUPFAM" id="SSF51556">
    <property type="entry name" value="Metallo-dependent hydrolases"/>
    <property type="match status" value="1"/>
</dbReference>
<dbReference type="InterPro" id="IPR032466">
    <property type="entry name" value="Metal_Hydrolase"/>
</dbReference>
<comment type="caution">
    <text evidence="2">The sequence shown here is derived from an EMBL/GenBank/DDBJ whole genome shotgun (WGS) entry which is preliminary data.</text>
</comment>
<evidence type="ECO:0000256" key="1">
    <source>
        <dbReference type="SAM" id="MobiDB-lite"/>
    </source>
</evidence>
<dbReference type="SUPFAM" id="SSF51338">
    <property type="entry name" value="Composite domain of metallo-dependent hydrolases"/>
    <property type="match status" value="1"/>
</dbReference>
<keyword evidence="2" id="KW-0378">Hydrolase</keyword>